<dbReference type="InterPro" id="IPR008920">
    <property type="entry name" value="TF_FadR/GntR_C"/>
</dbReference>
<dbReference type="SMART" id="SM00345">
    <property type="entry name" value="HTH_GNTR"/>
    <property type="match status" value="1"/>
</dbReference>
<dbReference type="SUPFAM" id="SSF46785">
    <property type="entry name" value="Winged helix' DNA-binding domain"/>
    <property type="match status" value="1"/>
</dbReference>
<dbReference type="InterPro" id="IPR036388">
    <property type="entry name" value="WH-like_DNA-bd_sf"/>
</dbReference>
<keyword evidence="3" id="KW-0804">Transcription</keyword>
<dbReference type="PANTHER" id="PTHR43537:SF45">
    <property type="entry name" value="GNTR FAMILY REGULATORY PROTEIN"/>
    <property type="match status" value="1"/>
</dbReference>
<dbReference type="KEGG" id="gob:Gobs_3794"/>
<evidence type="ECO:0000313" key="7">
    <source>
        <dbReference type="Proteomes" id="UP000001382"/>
    </source>
</evidence>
<evidence type="ECO:0000256" key="4">
    <source>
        <dbReference type="SAM" id="MobiDB-lite"/>
    </source>
</evidence>
<evidence type="ECO:0000256" key="1">
    <source>
        <dbReference type="ARBA" id="ARBA00023015"/>
    </source>
</evidence>
<evidence type="ECO:0000313" key="6">
    <source>
        <dbReference type="EMBL" id="ADB76370.1"/>
    </source>
</evidence>
<dbReference type="EMBL" id="CP001867">
    <property type="protein sequence ID" value="ADB76370.1"/>
    <property type="molecule type" value="Genomic_DNA"/>
</dbReference>
<feature type="domain" description="HTH gntR-type" evidence="5">
    <location>
        <begin position="21"/>
        <end position="88"/>
    </location>
</feature>
<dbReference type="GO" id="GO:0003700">
    <property type="term" value="F:DNA-binding transcription factor activity"/>
    <property type="evidence" value="ECO:0007669"/>
    <property type="project" value="InterPro"/>
</dbReference>
<gene>
    <name evidence="6" type="ordered locus">Gobs_3794</name>
</gene>
<keyword evidence="1" id="KW-0805">Transcription regulation</keyword>
<reference evidence="7" key="2">
    <citation type="submission" date="2010-01" db="EMBL/GenBank/DDBJ databases">
        <title>The complete genome of Geodermatophilus obscurus DSM 43160.</title>
        <authorList>
            <consortium name="US DOE Joint Genome Institute (JGI-PGF)"/>
            <person name="Lucas S."/>
            <person name="Copeland A."/>
            <person name="Lapidus A."/>
            <person name="Glavina del Rio T."/>
            <person name="Dalin E."/>
            <person name="Tice H."/>
            <person name="Bruce D."/>
            <person name="Goodwin L."/>
            <person name="Pitluck S."/>
            <person name="Kyrpides N."/>
            <person name="Mavromatis K."/>
            <person name="Ivanova N."/>
            <person name="Munk A.C."/>
            <person name="Brettin T."/>
            <person name="Detter J.C."/>
            <person name="Han C."/>
            <person name="Larimer F."/>
            <person name="Land M."/>
            <person name="Hauser L."/>
            <person name="Markowitz V."/>
            <person name="Cheng J.-F."/>
            <person name="Hugenholtz P."/>
            <person name="Woyke T."/>
            <person name="Wu D."/>
            <person name="Jando M."/>
            <person name="Schneider S."/>
            <person name="Klenk H.-P."/>
            <person name="Eisen J.A."/>
        </authorList>
    </citation>
    <scope>NUCLEOTIDE SEQUENCE [LARGE SCALE GENOMIC DNA]</scope>
    <source>
        <strain evidence="7">ATCC 25078 / DSM 43160 / JCM 3152 / KCC A-0152 / KCTC 9177 / NBRC 13315 / NRRL B-3577 / G-20</strain>
    </source>
</reference>
<dbReference type="Pfam" id="PF07729">
    <property type="entry name" value="FCD"/>
    <property type="match status" value="1"/>
</dbReference>
<sequence>MHNAAGSGGSNVSGADHIHALPLREHVYGRLQELLIARTLAPGDHLVEERLAAELGVSRGPVREALQRLHRDGWITLRPRQGAFVNQPTRQQVEEFFEAREVVERSAAELAAQRCTPEDAAALLGICDEADADWARGVPAQQMAGHTARFHRTVMLCARNHLLLEFGEQLSQRSRWFFAPLVSTIAPRAWAEHRQVAELIAAGRPDEAAAAMRAHVGQSRDSYLDTQLVDNTLPGPVAFRRTRAPSGSRTGDAPRARRARA</sequence>
<dbReference type="HOGENOM" id="CLU_017584_5_0_11"/>
<dbReference type="Gene3D" id="1.20.120.530">
    <property type="entry name" value="GntR ligand-binding domain-like"/>
    <property type="match status" value="1"/>
</dbReference>
<dbReference type="Pfam" id="PF00392">
    <property type="entry name" value="GntR"/>
    <property type="match status" value="1"/>
</dbReference>
<dbReference type="InterPro" id="IPR000524">
    <property type="entry name" value="Tscrpt_reg_HTH_GntR"/>
</dbReference>
<evidence type="ECO:0000256" key="3">
    <source>
        <dbReference type="ARBA" id="ARBA00023163"/>
    </source>
</evidence>
<accession>D2SD21</accession>
<dbReference type="CDD" id="cd07377">
    <property type="entry name" value="WHTH_GntR"/>
    <property type="match status" value="1"/>
</dbReference>
<dbReference type="SMART" id="SM00895">
    <property type="entry name" value="FCD"/>
    <property type="match status" value="1"/>
</dbReference>
<protein>
    <submittedName>
        <fullName evidence="6">Transcriptional regulator, GntR family</fullName>
    </submittedName>
</protein>
<dbReference type="STRING" id="526225.Gobs_3794"/>
<dbReference type="SUPFAM" id="SSF48008">
    <property type="entry name" value="GntR ligand-binding domain-like"/>
    <property type="match status" value="1"/>
</dbReference>
<dbReference type="eggNOG" id="COG1802">
    <property type="taxonomic scope" value="Bacteria"/>
</dbReference>
<dbReference type="Proteomes" id="UP000001382">
    <property type="component" value="Chromosome"/>
</dbReference>
<organism evidence="6 7">
    <name type="scientific">Geodermatophilus obscurus (strain ATCC 25078 / DSM 43160 / JCM 3152 / CCUG 61914 / KCC A-0152 / KCTC 9177 / NBRC 13315 / NRRL B-3577 / G-20)</name>
    <dbReference type="NCBI Taxonomy" id="526225"/>
    <lineage>
        <taxon>Bacteria</taxon>
        <taxon>Bacillati</taxon>
        <taxon>Actinomycetota</taxon>
        <taxon>Actinomycetes</taxon>
        <taxon>Geodermatophilales</taxon>
        <taxon>Geodermatophilaceae</taxon>
        <taxon>Geodermatophilus</taxon>
    </lineage>
</organism>
<dbReference type="InterPro" id="IPR011711">
    <property type="entry name" value="GntR_C"/>
</dbReference>
<dbReference type="PROSITE" id="PS50949">
    <property type="entry name" value="HTH_GNTR"/>
    <property type="match status" value="1"/>
</dbReference>
<keyword evidence="7" id="KW-1185">Reference proteome</keyword>
<keyword evidence="2" id="KW-0238">DNA-binding</keyword>
<dbReference type="Gene3D" id="1.10.10.10">
    <property type="entry name" value="Winged helix-like DNA-binding domain superfamily/Winged helix DNA-binding domain"/>
    <property type="match status" value="1"/>
</dbReference>
<dbReference type="GO" id="GO:0003677">
    <property type="term" value="F:DNA binding"/>
    <property type="evidence" value="ECO:0007669"/>
    <property type="project" value="UniProtKB-KW"/>
</dbReference>
<name>D2SD21_GEOOG</name>
<proteinExistence type="predicted"/>
<reference evidence="6 7" key="1">
    <citation type="journal article" date="2010" name="Stand. Genomic Sci.">
        <title>Complete genome sequence of Geodermatophilus obscurus type strain (G-20).</title>
        <authorList>
            <person name="Ivanova N."/>
            <person name="Sikorski J."/>
            <person name="Jando M."/>
            <person name="Munk C."/>
            <person name="Lapidus A."/>
            <person name="Glavina Del Rio T."/>
            <person name="Copeland A."/>
            <person name="Tice H."/>
            <person name="Cheng J.-F."/>
            <person name="Lucas S."/>
            <person name="Chen F."/>
            <person name="Nolan M."/>
            <person name="Bruce D."/>
            <person name="Goodwin L."/>
            <person name="Pitluck S."/>
            <person name="Mavromatis K."/>
            <person name="Mikhailova N."/>
            <person name="Pati A."/>
            <person name="Chen A."/>
            <person name="Palaniappan K."/>
            <person name="Land M."/>
            <person name="Hauser L."/>
            <person name="Chang Y.-J."/>
            <person name="Jeffries C.D."/>
            <person name="Meincke L."/>
            <person name="Brettin T."/>
            <person name="Detter J.C."/>
            <person name="Detter J.C."/>
            <person name="Rohde M."/>
            <person name="Goeker M."/>
            <person name="Bristow J."/>
            <person name="Eisen J.A."/>
            <person name="Markowitz V."/>
            <person name="Hugenholtz P."/>
            <person name="Kyrpides N.C."/>
            <person name="Klenk H.-P."/>
        </authorList>
    </citation>
    <scope>NUCLEOTIDE SEQUENCE [LARGE SCALE GENOMIC DNA]</scope>
    <source>
        <strain evidence="7">ATCC 25078 / DSM 43160 / JCM 3152 / KCC A-0152 / KCTC 9177 / NBRC 13315 / NRRL B-3577 / G-20</strain>
    </source>
</reference>
<evidence type="ECO:0000256" key="2">
    <source>
        <dbReference type="ARBA" id="ARBA00023125"/>
    </source>
</evidence>
<evidence type="ECO:0000259" key="5">
    <source>
        <dbReference type="PROSITE" id="PS50949"/>
    </source>
</evidence>
<dbReference type="AlphaFoldDB" id="D2SD21"/>
<dbReference type="InterPro" id="IPR036390">
    <property type="entry name" value="WH_DNA-bd_sf"/>
</dbReference>
<dbReference type="OrthoDB" id="8664638at2"/>
<feature type="region of interest" description="Disordered" evidence="4">
    <location>
        <begin position="235"/>
        <end position="261"/>
    </location>
</feature>
<dbReference type="PANTHER" id="PTHR43537">
    <property type="entry name" value="TRANSCRIPTIONAL REGULATOR, GNTR FAMILY"/>
    <property type="match status" value="1"/>
</dbReference>